<evidence type="ECO:0000256" key="3">
    <source>
        <dbReference type="ARBA" id="ARBA00022692"/>
    </source>
</evidence>
<comment type="caution">
    <text evidence="7">The sequence shown here is derived from an EMBL/GenBank/DDBJ whole genome shotgun (WGS) entry which is preliminary data.</text>
</comment>
<evidence type="ECO:0000313" key="8">
    <source>
        <dbReference type="Proteomes" id="UP001500298"/>
    </source>
</evidence>
<sequence length="320" mass="36672">MSTLNKWLSESKVGESVVEYLKSIRFKSVGASLYSIINVFLYKLDQDDTLQRAQAVAFNFTLAILPTIIFIFTLIPYLPIDGFDQMIFDFLKEMIPTYVMESAQIIIEDIISRPRSGLMSFGFVLATYMATSGMRSLMDAFNSCCSQQERRSIWKLYSIALLLTFLLAFTLFSAIILLIYGKVILTFLVKQGFIDTFFVYYLIYVLRFIVMIFLMFLNTATIYYFAPTQESRWKMISPGSVIATVLGVTVSSIFSVYLENFNTYNKLYGSIGAVIGVMFWLLAISYVLLLGYQVNSALDMTKEQMQQKQKNHKKIPEYIA</sequence>
<evidence type="ECO:0000313" key="7">
    <source>
        <dbReference type="EMBL" id="GAA4831214.1"/>
    </source>
</evidence>
<dbReference type="Proteomes" id="UP001500298">
    <property type="component" value="Unassembled WGS sequence"/>
</dbReference>
<dbReference type="EMBL" id="BAABJX010000024">
    <property type="protein sequence ID" value="GAA4831214.1"/>
    <property type="molecule type" value="Genomic_DNA"/>
</dbReference>
<dbReference type="NCBIfam" id="TIGR00765">
    <property type="entry name" value="yihY_not_rbn"/>
    <property type="match status" value="1"/>
</dbReference>
<feature type="transmembrane region" description="Helical" evidence="6">
    <location>
        <begin position="270"/>
        <end position="292"/>
    </location>
</feature>
<organism evidence="7 8">
    <name type="scientific">Algivirga pacifica</name>
    <dbReference type="NCBI Taxonomy" id="1162670"/>
    <lineage>
        <taxon>Bacteria</taxon>
        <taxon>Pseudomonadati</taxon>
        <taxon>Bacteroidota</taxon>
        <taxon>Cytophagia</taxon>
        <taxon>Cytophagales</taxon>
        <taxon>Flammeovirgaceae</taxon>
        <taxon>Algivirga</taxon>
    </lineage>
</organism>
<keyword evidence="2" id="KW-1003">Cell membrane</keyword>
<dbReference type="InterPro" id="IPR017039">
    <property type="entry name" value="Virul_fac_BrkB"/>
</dbReference>
<feature type="transmembrane region" description="Helical" evidence="6">
    <location>
        <begin position="159"/>
        <end position="181"/>
    </location>
</feature>
<keyword evidence="8" id="KW-1185">Reference proteome</keyword>
<evidence type="ECO:0000256" key="5">
    <source>
        <dbReference type="ARBA" id="ARBA00023136"/>
    </source>
</evidence>
<dbReference type="RefSeq" id="WP_345370695.1">
    <property type="nucleotide sequence ID" value="NZ_BAABJX010000024.1"/>
</dbReference>
<evidence type="ECO:0000256" key="6">
    <source>
        <dbReference type="SAM" id="Phobius"/>
    </source>
</evidence>
<reference evidence="8" key="1">
    <citation type="journal article" date="2019" name="Int. J. Syst. Evol. Microbiol.">
        <title>The Global Catalogue of Microorganisms (GCM) 10K type strain sequencing project: providing services to taxonomists for standard genome sequencing and annotation.</title>
        <authorList>
            <consortium name="The Broad Institute Genomics Platform"/>
            <consortium name="The Broad Institute Genome Sequencing Center for Infectious Disease"/>
            <person name="Wu L."/>
            <person name="Ma J."/>
        </authorList>
    </citation>
    <scope>NUCLEOTIDE SEQUENCE [LARGE SCALE GENOMIC DNA]</scope>
    <source>
        <strain evidence="8">JCM 18326</strain>
    </source>
</reference>
<protein>
    <submittedName>
        <fullName evidence="7">YihY/virulence factor BrkB family protein</fullName>
    </submittedName>
</protein>
<proteinExistence type="predicted"/>
<dbReference type="PANTHER" id="PTHR30213:SF0">
    <property type="entry name" value="UPF0761 MEMBRANE PROTEIN YIHY"/>
    <property type="match status" value="1"/>
</dbReference>
<comment type="subcellular location">
    <subcellularLocation>
        <location evidence="1">Cell membrane</location>
        <topology evidence="1">Multi-pass membrane protein</topology>
    </subcellularLocation>
</comment>
<feature type="transmembrane region" description="Helical" evidence="6">
    <location>
        <begin position="118"/>
        <end position="138"/>
    </location>
</feature>
<dbReference type="PIRSF" id="PIRSF035875">
    <property type="entry name" value="RNase_BN"/>
    <property type="match status" value="1"/>
</dbReference>
<dbReference type="Pfam" id="PF03631">
    <property type="entry name" value="Virul_fac_BrkB"/>
    <property type="match status" value="1"/>
</dbReference>
<keyword evidence="5 6" id="KW-0472">Membrane</keyword>
<accession>A0ABP9D780</accession>
<name>A0ABP9D780_9BACT</name>
<evidence type="ECO:0000256" key="1">
    <source>
        <dbReference type="ARBA" id="ARBA00004651"/>
    </source>
</evidence>
<feature type="transmembrane region" description="Helical" evidence="6">
    <location>
        <begin position="201"/>
        <end position="226"/>
    </location>
</feature>
<dbReference type="PANTHER" id="PTHR30213">
    <property type="entry name" value="INNER MEMBRANE PROTEIN YHJD"/>
    <property type="match status" value="1"/>
</dbReference>
<gene>
    <name evidence="7" type="ORF">GCM10023331_15580</name>
</gene>
<feature type="transmembrane region" description="Helical" evidence="6">
    <location>
        <begin position="56"/>
        <end position="78"/>
    </location>
</feature>
<evidence type="ECO:0000256" key="4">
    <source>
        <dbReference type="ARBA" id="ARBA00022989"/>
    </source>
</evidence>
<evidence type="ECO:0000256" key="2">
    <source>
        <dbReference type="ARBA" id="ARBA00022475"/>
    </source>
</evidence>
<keyword evidence="4 6" id="KW-1133">Transmembrane helix</keyword>
<feature type="transmembrane region" description="Helical" evidence="6">
    <location>
        <begin position="238"/>
        <end position="258"/>
    </location>
</feature>
<keyword evidence="3 6" id="KW-0812">Transmembrane</keyword>